<keyword evidence="2" id="KW-0560">Oxidoreductase</keyword>
<feature type="region of interest" description="Disordered" evidence="1">
    <location>
        <begin position="1"/>
        <end position="20"/>
    </location>
</feature>
<feature type="region of interest" description="Disordered" evidence="1">
    <location>
        <begin position="35"/>
        <end position="155"/>
    </location>
</feature>
<proteinExistence type="predicted"/>
<feature type="compositionally biased region" description="Basic residues" evidence="1">
    <location>
        <begin position="41"/>
        <end position="53"/>
    </location>
</feature>
<dbReference type="AlphaFoldDB" id="A0A6J4MDM8"/>
<evidence type="ECO:0000313" key="2">
    <source>
        <dbReference type="EMBL" id="CAA9356896.1"/>
    </source>
</evidence>
<organism evidence="2">
    <name type="scientific">uncultured Nocardioidaceae bacterium</name>
    <dbReference type="NCBI Taxonomy" id="253824"/>
    <lineage>
        <taxon>Bacteria</taxon>
        <taxon>Bacillati</taxon>
        <taxon>Actinomycetota</taxon>
        <taxon>Actinomycetes</taxon>
        <taxon>Propionibacteriales</taxon>
        <taxon>Nocardioidaceae</taxon>
        <taxon>environmental samples</taxon>
    </lineage>
</organism>
<feature type="non-terminal residue" evidence="2">
    <location>
        <position position="1"/>
    </location>
</feature>
<protein>
    <submittedName>
        <fullName evidence="2">Dihydrofolate reductase</fullName>
        <ecNumber evidence="2">1.5.1.3</ecNumber>
    </submittedName>
</protein>
<sequence length="155" mass="16348">DLLGDPRGVPAADAGDGARARGAAAATRQWDELHGGALGLRGRRARGVRRVGRGRGGAGGRRGARHRGRPEGRHAAVLRAAHPARLRRPRRAAGRLLPHREALVRRPLPSRTREVRGARLVPAVLAAGADGSPRGPDPGTTGGRDRPADPEHRLL</sequence>
<evidence type="ECO:0000256" key="1">
    <source>
        <dbReference type="SAM" id="MobiDB-lite"/>
    </source>
</evidence>
<dbReference type="EMBL" id="CADCUI010000053">
    <property type="protein sequence ID" value="CAA9356896.1"/>
    <property type="molecule type" value="Genomic_DNA"/>
</dbReference>
<feature type="non-terminal residue" evidence="2">
    <location>
        <position position="155"/>
    </location>
</feature>
<feature type="compositionally biased region" description="Basic residues" evidence="1">
    <location>
        <begin position="82"/>
        <end position="93"/>
    </location>
</feature>
<accession>A0A6J4MDM8</accession>
<name>A0A6J4MDM8_9ACTN</name>
<feature type="compositionally biased region" description="Basic and acidic residues" evidence="1">
    <location>
        <begin position="143"/>
        <end position="155"/>
    </location>
</feature>
<reference evidence="2" key="1">
    <citation type="submission" date="2020-02" db="EMBL/GenBank/DDBJ databases">
        <authorList>
            <person name="Meier V. D."/>
        </authorList>
    </citation>
    <scope>NUCLEOTIDE SEQUENCE</scope>
    <source>
        <strain evidence="2">AVDCRST_MAG34</strain>
    </source>
</reference>
<gene>
    <name evidence="2" type="ORF">AVDCRST_MAG34-2157</name>
</gene>
<dbReference type="GO" id="GO:0004146">
    <property type="term" value="F:dihydrofolate reductase activity"/>
    <property type="evidence" value="ECO:0007669"/>
    <property type="project" value="UniProtKB-EC"/>
</dbReference>
<dbReference type="EC" id="1.5.1.3" evidence="2"/>